<feature type="compositionally biased region" description="Polar residues" evidence="1">
    <location>
        <begin position="105"/>
        <end position="118"/>
    </location>
</feature>
<proteinExistence type="predicted"/>
<dbReference type="Proteomes" id="UP000075920">
    <property type="component" value="Unassembled WGS sequence"/>
</dbReference>
<feature type="region of interest" description="Disordered" evidence="1">
    <location>
        <begin position="105"/>
        <end position="217"/>
    </location>
</feature>
<dbReference type="AlphaFoldDB" id="A0A182W0F0"/>
<dbReference type="EnsemblMetazoa" id="AMIN003809-RA">
    <property type="protein sequence ID" value="AMIN003809-PA"/>
    <property type="gene ID" value="AMIN003809"/>
</dbReference>
<evidence type="ECO:0000313" key="2">
    <source>
        <dbReference type="EnsemblMetazoa" id="AMIN003809-PA"/>
    </source>
</evidence>
<name>A0A182W0F0_9DIPT</name>
<reference evidence="3" key="1">
    <citation type="submission" date="2013-03" db="EMBL/GenBank/DDBJ databases">
        <title>The Genome Sequence of Anopheles minimus MINIMUS1.</title>
        <authorList>
            <consortium name="The Broad Institute Genomics Platform"/>
            <person name="Neafsey D.E."/>
            <person name="Walton C."/>
            <person name="Walker B."/>
            <person name="Young S.K."/>
            <person name="Zeng Q."/>
            <person name="Gargeya S."/>
            <person name="Fitzgerald M."/>
            <person name="Haas B."/>
            <person name="Abouelleil A."/>
            <person name="Allen A.W."/>
            <person name="Alvarado L."/>
            <person name="Arachchi H.M."/>
            <person name="Berlin A.M."/>
            <person name="Chapman S.B."/>
            <person name="Gainer-Dewar J."/>
            <person name="Goldberg J."/>
            <person name="Griggs A."/>
            <person name="Gujja S."/>
            <person name="Hansen M."/>
            <person name="Howarth C."/>
            <person name="Imamovic A."/>
            <person name="Ireland A."/>
            <person name="Larimer J."/>
            <person name="McCowan C."/>
            <person name="Murphy C."/>
            <person name="Pearson M."/>
            <person name="Poon T.W."/>
            <person name="Priest M."/>
            <person name="Roberts A."/>
            <person name="Saif S."/>
            <person name="Shea T."/>
            <person name="Sisk P."/>
            <person name="Sykes S."/>
            <person name="Wortman J."/>
            <person name="Nusbaum C."/>
            <person name="Birren B."/>
        </authorList>
    </citation>
    <scope>NUCLEOTIDE SEQUENCE [LARGE SCALE GENOMIC DNA]</scope>
    <source>
        <strain evidence="3">MINIMUS1</strain>
    </source>
</reference>
<evidence type="ECO:0000256" key="1">
    <source>
        <dbReference type="SAM" id="MobiDB-lite"/>
    </source>
</evidence>
<keyword evidence="3" id="KW-1185">Reference proteome</keyword>
<accession>A0A182W0F0</accession>
<dbReference type="VEuPathDB" id="VectorBase:AMIN003809"/>
<feature type="compositionally biased region" description="Basic residues" evidence="1">
    <location>
        <begin position="181"/>
        <end position="202"/>
    </location>
</feature>
<feature type="compositionally biased region" description="Basic residues" evidence="1">
    <location>
        <begin position="126"/>
        <end position="141"/>
    </location>
</feature>
<sequence length="217" mass="24799">HGLCTKSFYFCRDHSSRLLSIFNSTAALVQNVTRAWFIQTFSAVCVCVSSQRYPVKTSPFLVSAFPFLYTPEIGMDPVIEDLDAHLPDQREMTDIFSFPSDTMTSMAVSTHRQPNVKSPQDAHGETKRRRSRSRTQSRSRRMAMQQSTQKESDTEAAPMRQRRGRSRSRSAAKRAAGTRSQSRRRTRSRGSSRSRSRARSARGRSQSAKRTSRSRRR</sequence>
<protein>
    <submittedName>
        <fullName evidence="2">Uncharacterized protein</fullName>
    </submittedName>
</protein>
<evidence type="ECO:0000313" key="3">
    <source>
        <dbReference type="Proteomes" id="UP000075920"/>
    </source>
</evidence>
<feature type="compositionally biased region" description="Basic residues" evidence="1">
    <location>
        <begin position="160"/>
        <end position="172"/>
    </location>
</feature>
<dbReference type="STRING" id="112268.A0A182W0F0"/>
<reference evidence="2" key="2">
    <citation type="submission" date="2020-05" db="UniProtKB">
        <authorList>
            <consortium name="EnsemblMetazoa"/>
        </authorList>
    </citation>
    <scope>IDENTIFICATION</scope>
    <source>
        <strain evidence="2">MINIMUS1</strain>
    </source>
</reference>
<organism evidence="2 3">
    <name type="scientific">Anopheles minimus</name>
    <dbReference type="NCBI Taxonomy" id="112268"/>
    <lineage>
        <taxon>Eukaryota</taxon>
        <taxon>Metazoa</taxon>
        <taxon>Ecdysozoa</taxon>
        <taxon>Arthropoda</taxon>
        <taxon>Hexapoda</taxon>
        <taxon>Insecta</taxon>
        <taxon>Pterygota</taxon>
        <taxon>Neoptera</taxon>
        <taxon>Endopterygota</taxon>
        <taxon>Diptera</taxon>
        <taxon>Nematocera</taxon>
        <taxon>Culicoidea</taxon>
        <taxon>Culicidae</taxon>
        <taxon>Anophelinae</taxon>
        <taxon>Anopheles</taxon>
    </lineage>
</organism>